<evidence type="ECO:0000313" key="2">
    <source>
        <dbReference type="EMBL" id="QDA56878.1"/>
    </source>
</evidence>
<dbReference type="InterPro" id="IPR028082">
    <property type="entry name" value="Peripla_BP_I"/>
</dbReference>
<proteinExistence type="predicted"/>
<dbReference type="Gene3D" id="3.40.50.2300">
    <property type="match status" value="2"/>
</dbReference>
<evidence type="ECO:0000313" key="3">
    <source>
        <dbReference type="Proteomes" id="UP000308149"/>
    </source>
</evidence>
<accession>A0A5B7ZPM5</accession>
<dbReference type="InterPro" id="IPR007443">
    <property type="entry name" value="LpoA"/>
</dbReference>
<dbReference type="GO" id="GO:0030234">
    <property type="term" value="F:enzyme regulator activity"/>
    <property type="evidence" value="ECO:0007669"/>
    <property type="project" value="TreeGrafter"/>
</dbReference>
<dbReference type="GO" id="GO:0031241">
    <property type="term" value="C:periplasmic side of cell outer membrane"/>
    <property type="evidence" value="ECO:0007669"/>
    <property type="project" value="TreeGrafter"/>
</dbReference>
<sequence length="439" mass="45506">MMGLALFALAGCASVEVQKPAVQAAQSGAFAEAQALARNHAGLDGQARADNAARIEALLARLDDATLSRDAGRLPVGDPLYNFAGRALLNRGLPLPRPFDRGDWNFDAAGRPAADRDGYRPPMKVGMLLPLSGSQAAAASAVRDGFLTGYYGESRRKPELRFYDTAGGANAAYARAVAEGNDFVVGPLARDEVDAVFADDTPQVPLLALNRGSRTPPAGSAGFSLSPEDEGISLAQYLIERGARRVLIVGGGEDAQRRSAGAAKLQLERRGVQVAGNVGIGADLAPLAQGVDAVLLAMKGPQARALVPQLALAGINANTRVATSQITSGTGKPAEDMALDGIVYPAETWGSRDVPGLPSQASAAARLDTAKGPAARLFAFGFDAWLVTAYLERLALSNNADIPGATGRLSLDGFGNVLRQPSWSRYSGGVPVPLGDGAR</sequence>
<evidence type="ECO:0000256" key="1">
    <source>
        <dbReference type="ARBA" id="ARBA00023136"/>
    </source>
</evidence>
<organism evidence="2 3">
    <name type="scientific">Thermomonas aquatica</name>
    <dbReference type="NCBI Taxonomy" id="2202149"/>
    <lineage>
        <taxon>Bacteria</taxon>
        <taxon>Pseudomonadati</taxon>
        <taxon>Pseudomonadota</taxon>
        <taxon>Gammaproteobacteria</taxon>
        <taxon>Lysobacterales</taxon>
        <taxon>Lysobacteraceae</taxon>
        <taxon>Thermomonas</taxon>
    </lineage>
</organism>
<dbReference type="PANTHER" id="PTHR38038">
    <property type="entry name" value="PENICILLIN-BINDING PROTEIN ACTIVATOR LPOA"/>
    <property type="match status" value="1"/>
</dbReference>
<reference evidence="2 3" key="1">
    <citation type="submission" date="2019-06" db="EMBL/GenBank/DDBJ databases">
        <title>Thermomonas aquatica sp. nov., isolated from an industrial wastewater treatment plant.</title>
        <authorList>
            <person name="Jeon J.H."/>
            <person name="Park D.-S."/>
        </authorList>
    </citation>
    <scope>NUCLEOTIDE SEQUENCE [LARGE SCALE GENOMIC DNA]</scope>
    <source>
        <strain evidence="2 3">SY21</strain>
    </source>
</reference>
<dbReference type="EMBL" id="CP040871">
    <property type="protein sequence ID" value="QDA56878.1"/>
    <property type="molecule type" value="Genomic_DNA"/>
</dbReference>
<dbReference type="PANTHER" id="PTHR38038:SF1">
    <property type="entry name" value="PENICILLIN-BINDING PROTEIN ACTIVATOR LPOA"/>
    <property type="match status" value="1"/>
</dbReference>
<keyword evidence="2" id="KW-0449">Lipoprotein</keyword>
<gene>
    <name evidence="2" type="ORF">FHQ07_05880</name>
</gene>
<dbReference type="Proteomes" id="UP000308149">
    <property type="component" value="Chromosome"/>
</dbReference>
<keyword evidence="1" id="KW-0472">Membrane</keyword>
<dbReference type="OrthoDB" id="6708821at2"/>
<name>A0A5B7ZPM5_9GAMM</name>
<dbReference type="Pfam" id="PF04348">
    <property type="entry name" value="LppC"/>
    <property type="match status" value="2"/>
</dbReference>
<dbReference type="CDD" id="cd06339">
    <property type="entry name" value="PBP1_YraM_LppC_lipoprotein-like"/>
    <property type="match status" value="1"/>
</dbReference>
<keyword evidence="3" id="KW-1185">Reference proteome</keyword>
<dbReference type="SUPFAM" id="SSF53822">
    <property type="entry name" value="Periplasmic binding protein-like I"/>
    <property type="match status" value="1"/>
</dbReference>
<dbReference type="GO" id="GO:0009252">
    <property type="term" value="P:peptidoglycan biosynthetic process"/>
    <property type="evidence" value="ECO:0007669"/>
    <property type="project" value="TreeGrafter"/>
</dbReference>
<dbReference type="KEGG" id="thes:FHQ07_05880"/>
<protein>
    <submittedName>
        <fullName evidence="2">LppC family lipoprotein</fullName>
    </submittedName>
</protein>
<dbReference type="AlphaFoldDB" id="A0A5B7ZPM5"/>